<dbReference type="EMBL" id="OR343188">
    <property type="protein sequence ID" value="WNL49889.1"/>
    <property type="molecule type" value="Genomic_DNA"/>
</dbReference>
<dbReference type="SUPFAM" id="SSF51294">
    <property type="entry name" value="Hedgehog/intein (Hint) domain"/>
    <property type="match status" value="1"/>
</dbReference>
<protein>
    <submittedName>
        <fullName evidence="1">Uncharacterized protein</fullName>
    </submittedName>
</protein>
<sequence length="130" mass="15195">MFWKWSSVLTNKGNVDMGDLDKKIHKIILEGGVEAEFAIVRELCFDPHYVVFEEKGRAFFLYVTRFTRFFLVEGREVFALELKEGDRIQGKDGQILVKKREKLQNEVEVFKVLLKEDSAFFVDGVRVKKS</sequence>
<organism evidence="1">
    <name type="scientific">Marseillevirus sp</name>
    <dbReference type="NCBI Taxonomy" id="2809551"/>
    <lineage>
        <taxon>Viruses</taxon>
        <taxon>Varidnaviria</taxon>
        <taxon>Bamfordvirae</taxon>
        <taxon>Nucleocytoviricota</taxon>
        <taxon>Megaviricetes</taxon>
        <taxon>Pimascovirales</taxon>
        <taxon>Pimascovirales incertae sedis</taxon>
        <taxon>Marseilleviridae</taxon>
        <taxon>Marseillevirus</taxon>
    </lineage>
</organism>
<reference evidence="1" key="1">
    <citation type="submission" date="2023-07" db="EMBL/GenBank/DDBJ databases">
        <authorList>
            <person name="Xia Y."/>
        </authorList>
    </citation>
    <scope>NUCLEOTIDE SEQUENCE</scope>
    <source>
        <strain evidence="1">F</strain>
    </source>
</reference>
<accession>A0AA96IYU4</accession>
<evidence type="ECO:0000313" key="1">
    <source>
        <dbReference type="EMBL" id="WNL49889.1"/>
    </source>
</evidence>
<name>A0AA96IYU4_9VIRU</name>
<proteinExistence type="predicted"/>
<dbReference type="InterPro" id="IPR036844">
    <property type="entry name" value="Hint_dom_sf"/>
</dbReference>
<gene>
    <name evidence="1" type="ORF">MarFTMF_373</name>
</gene>